<dbReference type="AlphaFoldDB" id="A0A183BA54"/>
<feature type="domain" description="URB1 C-terminal" evidence="1">
    <location>
        <begin position="42"/>
        <end position="241"/>
    </location>
</feature>
<dbReference type="EMBL" id="UZAN01062911">
    <property type="protein sequence ID" value="VDP93363.1"/>
    <property type="molecule type" value="Genomic_DNA"/>
</dbReference>
<dbReference type="GO" id="GO:0000466">
    <property type="term" value="P:maturation of 5.8S rRNA from tricistronic rRNA transcript (SSU-rRNA, 5.8S rRNA, LSU-rRNA)"/>
    <property type="evidence" value="ECO:0007669"/>
    <property type="project" value="TreeGrafter"/>
</dbReference>
<dbReference type="OrthoDB" id="72892at2759"/>
<evidence type="ECO:0000313" key="2">
    <source>
        <dbReference type="EMBL" id="VDP93363.1"/>
    </source>
</evidence>
<organism evidence="4">
    <name type="scientific">Echinostoma caproni</name>
    <dbReference type="NCBI Taxonomy" id="27848"/>
    <lineage>
        <taxon>Eukaryota</taxon>
        <taxon>Metazoa</taxon>
        <taxon>Spiralia</taxon>
        <taxon>Lophotrochozoa</taxon>
        <taxon>Platyhelminthes</taxon>
        <taxon>Trematoda</taxon>
        <taxon>Digenea</taxon>
        <taxon>Plagiorchiida</taxon>
        <taxon>Echinostomata</taxon>
        <taxon>Echinostomatoidea</taxon>
        <taxon>Echinostomatidae</taxon>
        <taxon>Echinostoma</taxon>
    </lineage>
</organism>
<evidence type="ECO:0000313" key="4">
    <source>
        <dbReference type="WBParaSite" id="ECPE_0001613101-mRNA-1"/>
    </source>
</evidence>
<keyword evidence="3" id="KW-1185">Reference proteome</keyword>
<dbReference type="Pfam" id="PF16201">
    <property type="entry name" value="NopRA1"/>
    <property type="match status" value="1"/>
</dbReference>
<evidence type="ECO:0000313" key="3">
    <source>
        <dbReference type="Proteomes" id="UP000272942"/>
    </source>
</evidence>
<dbReference type="Proteomes" id="UP000272942">
    <property type="component" value="Unassembled WGS sequence"/>
</dbReference>
<dbReference type="GO" id="GO:0000463">
    <property type="term" value="P:maturation of LSU-rRNA from tricistronic rRNA transcript (SSU-rRNA, 5.8S rRNA, LSU-rRNA)"/>
    <property type="evidence" value="ECO:0007669"/>
    <property type="project" value="TreeGrafter"/>
</dbReference>
<dbReference type="PANTHER" id="PTHR13500:SF0">
    <property type="entry name" value="NUCLEOLAR PRE-RIBOSOMAL-ASSOCIATED PROTEIN 1"/>
    <property type="match status" value="1"/>
</dbReference>
<dbReference type="PANTHER" id="PTHR13500">
    <property type="entry name" value="NUCLEOLAR PRERIBOSOMAL-ASSOCIATED PROTEIN 1"/>
    <property type="match status" value="1"/>
</dbReference>
<name>A0A183BA54_9TREM</name>
<reference evidence="2 3" key="2">
    <citation type="submission" date="2018-11" db="EMBL/GenBank/DDBJ databases">
        <authorList>
            <consortium name="Pathogen Informatics"/>
        </authorList>
    </citation>
    <scope>NUCLEOTIDE SEQUENCE [LARGE SCALE GENOMIC DNA]</scope>
    <source>
        <strain evidence="2 3">Egypt</strain>
    </source>
</reference>
<dbReference type="InterPro" id="IPR039844">
    <property type="entry name" value="URB1"/>
</dbReference>
<protein>
    <submittedName>
        <fullName evidence="4">NopRA1 domain-containing protein</fullName>
    </submittedName>
</protein>
<dbReference type="GO" id="GO:0005730">
    <property type="term" value="C:nucleolus"/>
    <property type="evidence" value="ECO:0007669"/>
    <property type="project" value="TreeGrafter"/>
</dbReference>
<dbReference type="WBParaSite" id="ECPE_0001613101-mRNA-1">
    <property type="protein sequence ID" value="ECPE_0001613101-mRNA-1"/>
    <property type="gene ID" value="ECPE_0001613101"/>
</dbReference>
<sequence length="336" mass="37806">MLISCRSVKSLSDRTTVSGATDGSLPSQMDQFLRTFYSHHCLEFAVASLSSYSKHMRSMARSVIADYRELAEQWKPPRTVKSADGQTGLSLRLFPERSKIVFILDTLRNSLSTGGGATLAGAGRKKNMFSSKADTGGRLTRVHANFFVLALQLIGKPENLMYRSLWNCLLSKPAIDLNQVPDFLRSFFSTDTHFRAERHWISRLCASSLVDGADYLVLERSRVFKHMLTAFSSPSSDATFQCVCSGLFMLTVCVCTFQLTVLQLIRSATNQPRLMHALIRFHALPLWLWRYALKPCPHTQIELFRDIIANLLTALSTKETDSPLLGLLQLLKIEFE</sequence>
<proteinExistence type="predicted"/>
<gene>
    <name evidence="2" type="ORF">ECPE_LOCUS16091</name>
</gene>
<reference evidence="4" key="1">
    <citation type="submission" date="2016-06" db="UniProtKB">
        <authorList>
            <consortium name="WormBaseParasite"/>
        </authorList>
    </citation>
    <scope>IDENTIFICATION</scope>
</reference>
<accession>A0A183BA54</accession>
<evidence type="ECO:0000259" key="1">
    <source>
        <dbReference type="Pfam" id="PF16201"/>
    </source>
</evidence>
<dbReference type="InterPro" id="IPR032436">
    <property type="entry name" value="URB1_C"/>
</dbReference>